<protein>
    <submittedName>
        <fullName evidence="2">Alpha/beta fold hydrolase</fullName>
    </submittedName>
</protein>
<name>A0ABW6SZR7_9ACTN</name>
<keyword evidence="2" id="KW-0378">Hydrolase</keyword>
<dbReference type="GO" id="GO:0016787">
    <property type="term" value="F:hydrolase activity"/>
    <property type="evidence" value="ECO:0007669"/>
    <property type="project" value="UniProtKB-KW"/>
</dbReference>
<dbReference type="Pfam" id="PF12697">
    <property type="entry name" value="Abhydrolase_6"/>
    <property type="match status" value="1"/>
</dbReference>
<gene>
    <name evidence="2" type="ORF">ACFYXI_33555</name>
</gene>
<accession>A0ABW6SZR7</accession>
<evidence type="ECO:0000259" key="1">
    <source>
        <dbReference type="Pfam" id="PF12697"/>
    </source>
</evidence>
<dbReference type="PANTHER" id="PTHR43798:SF33">
    <property type="entry name" value="HYDROLASE, PUTATIVE (AFU_ORTHOLOGUE AFUA_2G14860)-RELATED"/>
    <property type="match status" value="1"/>
</dbReference>
<dbReference type="Proteomes" id="UP001602013">
    <property type="component" value="Unassembled WGS sequence"/>
</dbReference>
<evidence type="ECO:0000313" key="3">
    <source>
        <dbReference type="Proteomes" id="UP001602013"/>
    </source>
</evidence>
<dbReference type="SUPFAM" id="SSF53474">
    <property type="entry name" value="alpha/beta-Hydrolases"/>
    <property type="match status" value="1"/>
</dbReference>
<dbReference type="Gene3D" id="3.40.50.1820">
    <property type="entry name" value="alpha/beta hydrolase"/>
    <property type="match status" value="1"/>
</dbReference>
<evidence type="ECO:0000313" key="2">
    <source>
        <dbReference type="EMBL" id="MFF3670525.1"/>
    </source>
</evidence>
<dbReference type="InterPro" id="IPR050266">
    <property type="entry name" value="AB_hydrolase_sf"/>
</dbReference>
<proteinExistence type="predicted"/>
<dbReference type="PRINTS" id="PR00111">
    <property type="entry name" value="ABHYDROLASE"/>
</dbReference>
<comment type="caution">
    <text evidence="2">The sequence shown here is derived from an EMBL/GenBank/DDBJ whole genome shotgun (WGS) entry which is preliminary data.</text>
</comment>
<dbReference type="EMBL" id="JBIASD010000032">
    <property type="protein sequence ID" value="MFF3670525.1"/>
    <property type="molecule type" value="Genomic_DNA"/>
</dbReference>
<reference evidence="2 3" key="1">
    <citation type="submission" date="2024-10" db="EMBL/GenBank/DDBJ databases">
        <title>The Natural Products Discovery Center: Release of the First 8490 Sequenced Strains for Exploring Actinobacteria Biosynthetic Diversity.</title>
        <authorList>
            <person name="Kalkreuter E."/>
            <person name="Kautsar S.A."/>
            <person name="Yang D."/>
            <person name="Bader C.D."/>
            <person name="Teijaro C.N."/>
            <person name="Fluegel L."/>
            <person name="Davis C.M."/>
            <person name="Simpson J.R."/>
            <person name="Lauterbach L."/>
            <person name="Steele A.D."/>
            <person name="Gui C."/>
            <person name="Meng S."/>
            <person name="Li G."/>
            <person name="Viehrig K."/>
            <person name="Ye F."/>
            <person name="Su P."/>
            <person name="Kiefer A.F."/>
            <person name="Nichols A."/>
            <person name="Cepeda A.J."/>
            <person name="Yan W."/>
            <person name="Fan B."/>
            <person name="Jiang Y."/>
            <person name="Adhikari A."/>
            <person name="Zheng C.-J."/>
            <person name="Schuster L."/>
            <person name="Cowan T.M."/>
            <person name="Smanski M.J."/>
            <person name="Chevrette M.G."/>
            <person name="De Carvalho L.P.S."/>
            <person name="Shen B."/>
        </authorList>
    </citation>
    <scope>NUCLEOTIDE SEQUENCE [LARGE SCALE GENOMIC DNA]</scope>
    <source>
        <strain evidence="2 3">NPDC002173</strain>
    </source>
</reference>
<dbReference type="InterPro" id="IPR029058">
    <property type="entry name" value="AB_hydrolase_fold"/>
</dbReference>
<dbReference type="PANTHER" id="PTHR43798">
    <property type="entry name" value="MONOACYLGLYCEROL LIPASE"/>
    <property type="match status" value="1"/>
</dbReference>
<organism evidence="2 3">
    <name type="scientific">Microtetraspora malaysiensis</name>
    <dbReference type="NCBI Taxonomy" id="161358"/>
    <lineage>
        <taxon>Bacteria</taxon>
        <taxon>Bacillati</taxon>
        <taxon>Actinomycetota</taxon>
        <taxon>Actinomycetes</taxon>
        <taxon>Streptosporangiales</taxon>
        <taxon>Streptosporangiaceae</taxon>
        <taxon>Microtetraspora</taxon>
    </lineage>
</organism>
<keyword evidence="3" id="KW-1185">Reference proteome</keyword>
<dbReference type="InterPro" id="IPR000073">
    <property type="entry name" value="AB_hydrolase_1"/>
</dbReference>
<sequence length="291" mass="32241">MSDIYKSAEGERVLRERYLAYLDRWPVPADRLRVPTRQGETFVMASGPEDAPPLVLLHGSGANAAMWMPDVPVWAQHFRVLAVDMIGEPGLSAPSRAPLDSDAHALWLDDVLEALGVRSAAFAGTSLGGWLALDYAIRRPERVERLALQCPGGVGRQKYGLLLASVLLRPFGRWGRRLTMTRAMGAASTGATPEDRERSEYVMLVHRNFRPRMEKLPIFGDDALRGLTMPMLVVLGGRDALMDSHETRRRLQQAVPHARSSFLPEVGHLITEQTRPILEFLLAREGAAFSG</sequence>
<dbReference type="RefSeq" id="WP_387416746.1">
    <property type="nucleotide sequence ID" value="NZ_JBIASD010000032.1"/>
</dbReference>
<feature type="domain" description="AB hydrolase-1" evidence="1">
    <location>
        <begin position="54"/>
        <end position="273"/>
    </location>
</feature>